<dbReference type="InterPro" id="IPR032675">
    <property type="entry name" value="LRR_dom_sf"/>
</dbReference>
<protein>
    <submittedName>
        <fullName evidence="4">Insulin-like growth factor-binding protein complex acid labile subunit</fullName>
    </submittedName>
</protein>
<dbReference type="Pfam" id="PF13855">
    <property type="entry name" value="LRR_8"/>
    <property type="match status" value="1"/>
</dbReference>
<dbReference type="AlphaFoldDB" id="A0A9Q1CP82"/>
<feature type="chain" id="PRO_5040493857" evidence="3">
    <location>
        <begin position="23"/>
        <end position="189"/>
    </location>
</feature>
<name>A0A9Q1CP82_HOLLE</name>
<dbReference type="InterPro" id="IPR050333">
    <property type="entry name" value="SLRP"/>
</dbReference>
<dbReference type="PRINTS" id="PR00019">
    <property type="entry name" value="LEURICHRPT"/>
</dbReference>
<evidence type="ECO:0000313" key="5">
    <source>
        <dbReference type="Proteomes" id="UP001152320"/>
    </source>
</evidence>
<dbReference type="Gene3D" id="3.80.10.10">
    <property type="entry name" value="Ribonuclease Inhibitor"/>
    <property type="match status" value="1"/>
</dbReference>
<sequence length="189" mass="21371">MSSLLSTCLIVLIAFTVLLGEASEPAKSGCGQKGICECFDVGTASYEVNCSRRNLDACPENIPSNVTKLILSHNLLQVISSNIFNSMTSLKYLDISHNFLKDLSQDSFWGTKDLVKLFLSYNYLGNLPNGLFENTWYLETVNVGHNLLYHISSDLLMNLTKLQTLDMSNNFLKDLPYDIFKQNRWLRKV</sequence>
<evidence type="ECO:0000256" key="1">
    <source>
        <dbReference type="ARBA" id="ARBA00022614"/>
    </source>
</evidence>
<evidence type="ECO:0000256" key="2">
    <source>
        <dbReference type="ARBA" id="ARBA00022737"/>
    </source>
</evidence>
<gene>
    <name evidence="4" type="ORF">HOLleu_02135</name>
</gene>
<dbReference type="PANTHER" id="PTHR45712:SF1">
    <property type="entry name" value="NEPHROCAN"/>
    <property type="match status" value="1"/>
</dbReference>
<dbReference type="InterPro" id="IPR003591">
    <property type="entry name" value="Leu-rich_rpt_typical-subtyp"/>
</dbReference>
<dbReference type="OrthoDB" id="676979at2759"/>
<dbReference type="PANTHER" id="PTHR45712">
    <property type="entry name" value="AGAP008170-PA"/>
    <property type="match status" value="1"/>
</dbReference>
<keyword evidence="1" id="KW-0433">Leucine-rich repeat</keyword>
<dbReference type="SMART" id="SM00369">
    <property type="entry name" value="LRR_TYP"/>
    <property type="match status" value="4"/>
</dbReference>
<dbReference type="InterPro" id="IPR001611">
    <property type="entry name" value="Leu-rich_rpt"/>
</dbReference>
<dbReference type="Pfam" id="PF00560">
    <property type="entry name" value="LRR_1"/>
    <property type="match status" value="1"/>
</dbReference>
<dbReference type="EMBL" id="JAIZAY010000001">
    <property type="protein sequence ID" value="KAJ8049397.1"/>
    <property type="molecule type" value="Genomic_DNA"/>
</dbReference>
<accession>A0A9Q1CP82</accession>
<keyword evidence="2" id="KW-0677">Repeat</keyword>
<dbReference type="Proteomes" id="UP001152320">
    <property type="component" value="Chromosome 1"/>
</dbReference>
<evidence type="ECO:0000313" key="4">
    <source>
        <dbReference type="EMBL" id="KAJ8049397.1"/>
    </source>
</evidence>
<keyword evidence="3" id="KW-0732">Signal</keyword>
<comment type="caution">
    <text evidence="4">The sequence shown here is derived from an EMBL/GenBank/DDBJ whole genome shotgun (WGS) entry which is preliminary data.</text>
</comment>
<reference evidence="4" key="1">
    <citation type="submission" date="2021-10" db="EMBL/GenBank/DDBJ databases">
        <title>Tropical sea cucumber genome reveals ecological adaptation and Cuvierian tubules defense mechanism.</title>
        <authorList>
            <person name="Chen T."/>
        </authorList>
    </citation>
    <scope>NUCLEOTIDE SEQUENCE</scope>
    <source>
        <strain evidence="4">Nanhai2018</strain>
        <tissue evidence="4">Muscle</tissue>
    </source>
</reference>
<dbReference type="PROSITE" id="PS51450">
    <property type="entry name" value="LRR"/>
    <property type="match status" value="2"/>
</dbReference>
<organism evidence="4 5">
    <name type="scientific">Holothuria leucospilota</name>
    <name type="common">Black long sea cucumber</name>
    <name type="synonym">Mertensiothuria leucospilota</name>
    <dbReference type="NCBI Taxonomy" id="206669"/>
    <lineage>
        <taxon>Eukaryota</taxon>
        <taxon>Metazoa</taxon>
        <taxon>Echinodermata</taxon>
        <taxon>Eleutherozoa</taxon>
        <taxon>Echinozoa</taxon>
        <taxon>Holothuroidea</taxon>
        <taxon>Aspidochirotacea</taxon>
        <taxon>Aspidochirotida</taxon>
        <taxon>Holothuriidae</taxon>
        <taxon>Holothuria</taxon>
    </lineage>
</organism>
<proteinExistence type="predicted"/>
<keyword evidence="5" id="KW-1185">Reference proteome</keyword>
<feature type="signal peptide" evidence="3">
    <location>
        <begin position="1"/>
        <end position="22"/>
    </location>
</feature>
<evidence type="ECO:0000256" key="3">
    <source>
        <dbReference type="SAM" id="SignalP"/>
    </source>
</evidence>
<dbReference type="SUPFAM" id="SSF52058">
    <property type="entry name" value="L domain-like"/>
    <property type="match status" value="1"/>
</dbReference>
<dbReference type="GO" id="GO:0005615">
    <property type="term" value="C:extracellular space"/>
    <property type="evidence" value="ECO:0007669"/>
    <property type="project" value="TreeGrafter"/>
</dbReference>